<keyword evidence="3" id="KW-1185">Reference proteome</keyword>
<dbReference type="Gene3D" id="2.30.110.10">
    <property type="entry name" value="Electron Transport, Fmn-binding Protein, Chain A"/>
    <property type="match status" value="1"/>
</dbReference>
<dbReference type="RefSeq" id="XP_033532904.1">
    <property type="nucleotide sequence ID" value="XM_033679732.1"/>
</dbReference>
<reference evidence="4" key="3">
    <citation type="submission" date="2025-04" db="UniProtKB">
        <authorList>
            <consortium name="RefSeq"/>
        </authorList>
    </citation>
    <scope>IDENTIFICATION</scope>
    <source>
        <strain evidence="4">CBS 781.70</strain>
    </source>
</reference>
<reference evidence="4" key="2">
    <citation type="submission" date="2020-04" db="EMBL/GenBank/DDBJ databases">
        <authorList>
            <consortium name="NCBI Genome Project"/>
        </authorList>
    </citation>
    <scope>NUCLEOTIDE SEQUENCE</scope>
    <source>
        <strain evidence="4">CBS 781.70</strain>
    </source>
</reference>
<organism evidence="2">
    <name type="scientific">Eremomyces bilateralis CBS 781.70</name>
    <dbReference type="NCBI Taxonomy" id="1392243"/>
    <lineage>
        <taxon>Eukaryota</taxon>
        <taxon>Fungi</taxon>
        <taxon>Dikarya</taxon>
        <taxon>Ascomycota</taxon>
        <taxon>Pezizomycotina</taxon>
        <taxon>Dothideomycetes</taxon>
        <taxon>Dothideomycetes incertae sedis</taxon>
        <taxon>Eremomycetales</taxon>
        <taxon>Eremomycetaceae</taxon>
        <taxon>Eremomyces</taxon>
    </lineage>
</organism>
<reference evidence="2 4" key="1">
    <citation type="submission" date="2020-01" db="EMBL/GenBank/DDBJ databases">
        <authorList>
            <consortium name="DOE Joint Genome Institute"/>
            <person name="Haridas S."/>
            <person name="Albert R."/>
            <person name="Binder M."/>
            <person name="Bloem J."/>
            <person name="Labutti K."/>
            <person name="Salamov A."/>
            <person name="Andreopoulos B."/>
            <person name="Baker S.E."/>
            <person name="Barry K."/>
            <person name="Bills G."/>
            <person name="Bluhm B.H."/>
            <person name="Cannon C."/>
            <person name="Castanera R."/>
            <person name="Culley D.E."/>
            <person name="Daum C."/>
            <person name="Ezra D."/>
            <person name="Gonzalez J.B."/>
            <person name="Henrissat B."/>
            <person name="Kuo A."/>
            <person name="Liang C."/>
            <person name="Lipzen A."/>
            <person name="Lutzoni F."/>
            <person name="Magnuson J."/>
            <person name="Mondo S."/>
            <person name="Nolan M."/>
            <person name="Ohm R."/>
            <person name="Pangilinan J."/>
            <person name="Park H.-J."/>
            <person name="Ramirez L."/>
            <person name="Alfaro M."/>
            <person name="Sun H."/>
            <person name="Tritt A."/>
            <person name="Yoshinaga Y."/>
            <person name="Zwiers L.-H."/>
            <person name="Turgeon B.G."/>
            <person name="Goodwin S.B."/>
            <person name="Spatafora J.W."/>
            <person name="Crous P.W."/>
            <person name="Grigoriev I.V."/>
        </authorList>
    </citation>
    <scope>NUCLEOTIDE SEQUENCE</scope>
    <source>
        <strain evidence="2 4">CBS 781.70</strain>
    </source>
</reference>
<dbReference type="GeneID" id="54420302"/>
<dbReference type="InterPro" id="IPR012349">
    <property type="entry name" value="Split_barrel_FMN-bd"/>
</dbReference>
<dbReference type="PANTHER" id="PTHR34071">
    <property type="entry name" value="5-NITROIMIDAZOLE ANTIBIOTICS RESISTANCE PROTEIN, NIMA-FAMILY-RELATED PROTEIN-RELATED"/>
    <property type="match status" value="1"/>
</dbReference>
<evidence type="ECO:0000256" key="1">
    <source>
        <dbReference type="SAM" id="MobiDB-lite"/>
    </source>
</evidence>
<sequence length="250" mass="27622">MPKDEQDGFPTILPMLGCTGNFETRYLPNSQAAEPGTDGPGAFPEDDNRSPDEPDPSQGPRTIYIHGHVSARLLKLPTSDDPAPSPAPVCIAATHIDGLVLALTPFHHSCNYRSVVVHGLATLVIDQDEKDYAMHLITDNVLAMRWANSRTPPTKAELQSTSLLRIDIVNASAKIRIGGPSDDRHDLKDEEVTGGVWAGTVPMYLQYGEPIESSYNQVKTVPRYLEEWRRKENTEAKENAEQAVREVKKK</sequence>
<dbReference type="EMBL" id="ML975162">
    <property type="protein sequence ID" value="KAF1811273.1"/>
    <property type="molecule type" value="Genomic_DNA"/>
</dbReference>
<protein>
    <submittedName>
        <fullName evidence="2 4">Flavin-nucleotide-binding protein</fullName>
    </submittedName>
</protein>
<dbReference type="OrthoDB" id="444432at2759"/>
<dbReference type="PANTHER" id="PTHR34071:SF2">
    <property type="entry name" value="FLAVIN-NUCLEOTIDE-BINDING PROTEIN"/>
    <property type="match status" value="1"/>
</dbReference>
<name>A0A6G1FZQ1_9PEZI</name>
<accession>A0A6G1FZQ1</accession>
<proteinExistence type="predicted"/>
<evidence type="ECO:0000313" key="2">
    <source>
        <dbReference type="EMBL" id="KAF1811273.1"/>
    </source>
</evidence>
<dbReference type="Proteomes" id="UP000504638">
    <property type="component" value="Unplaced"/>
</dbReference>
<evidence type="ECO:0000313" key="4">
    <source>
        <dbReference type="RefSeq" id="XP_033532904.1"/>
    </source>
</evidence>
<dbReference type="AlphaFoldDB" id="A0A6G1FZQ1"/>
<feature type="region of interest" description="Disordered" evidence="1">
    <location>
        <begin position="230"/>
        <end position="250"/>
    </location>
</feature>
<gene>
    <name evidence="2 4" type="ORF">P152DRAFT_459674</name>
</gene>
<feature type="region of interest" description="Disordered" evidence="1">
    <location>
        <begin position="23"/>
        <end position="62"/>
    </location>
</feature>
<dbReference type="InterPro" id="IPR024747">
    <property type="entry name" value="Pyridox_Oxase-rel"/>
</dbReference>
<dbReference type="SUPFAM" id="SSF50475">
    <property type="entry name" value="FMN-binding split barrel"/>
    <property type="match status" value="1"/>
</dbReference>
<dbReference type="Pfam" id="PF12900">
    <property type="entry name" value="Pyridox_ox_2"/>
    <property type="match status" value="1"/>
</dbReference>
<evidence type="ECO:0000313" key="3">
    <source>
        <dbReference type="Proteomes" id="UP000504638"/>
    </source>
</evidence>